<keyword evidence="1" id="KW-1133">Transmembrane helix</keyword>
<dbReference type="STRING" id="1048983.EL17_08035"/>
<name>A0A074KYS0_9BACT</name>
<dbReference type="Pfam" id="PF04773">
    <property type="entry name" value="FecR"/>
    <property type="match status" value="1"/>
</dbReference>
<dbReference type="PANTHER" id="PTHR30273:SF2">
    <property type="entry name" value="PROTEIN FECR"/>
    <property type="match status" value="1"/>
</dbReference>
<evidence type="ECO:0000259" key="2">
    <source>
        <dbReference type="Pfam" id="PF04773"/>
    </source>
</evidence>
<dbReference type="Gene3D" id="3.55.50.30">
    <property type="match status" value="1"/>
</dbReference>
<dbReference type="eggNOG" id="COG3712">
    <property type="taxonomic scope" value="Bacteria"/>
</dbReference>
<comment type="caution">
    <text evidence="4">The sequence shown here is derived from an EMBL/GenBank/DDBJ whole genome shotgun (WGS) entry which is preliminary data.</text>
</comment>
<protein>
    <recommendedName>
        <fullName evidence="6">Iron dicitrate transport regulator FecR</fullName>
    </recommendedName>
</protein>
<dbReference type="Gene3D" id="2.60.120.1440">
    <property type="match status" value="1"/>
</dbReference>
<feature type="domain" description="Protein FecR C-terminal" evidence="3">
    <location>
        <begin position="287"/>
        <end position="353"/>
    </location>
</feature>
<evidence type="ECO:0000259" key="3">
    <source>
        <dbReference type="Pfam" id="PF16344"/>
    </source>
</evidence>
<sequence length="358" mass="40980">MAIDPNHSDREPNFGRYKDYFLDLFKHPLTEKQVQTSHDKTWQRIEKTLNKSNKHRKLIPLSIAASVCILIASSIWIFYPSYSGDSLEALAEQFSIDGLQQTQLIFSDEEPIFIDEDESQIRYYSNGEMSINNKSNEKANAINSLIVPYGKRSNIVLEDGSRVWINSGSKLIYPAVFSDNKREVFLDGEAYFEIHEDASKPFIVKTKAMDVSVLGTGFNVSAYGNDDKISTVLVHGSIAFSTSKKAFFNKSQLLKPGERAILNTVDHTVNIKKVDIEYYVSWKEGYMKFNNNKLQHIIGKLEKYYDIKISIKDQAILAQTFTGKLDLKQDIEEVINIICSTSALTYSKYERRFILDRK</sequence>
<dbReference type="PANTHER" id="PTHR30273">
    <property type="entry name" value="PERIPLASMIC SIGNAL SENSOR AND SIGMA FACTOR ACTIVATOR FECR-RELATED"/>
    <property type="match status" value="1"/>
</dbReference>
<accession>A0A074KYS0</accession>
<evidence type="ECO:0000313" key="5">
    <source>
        <dbReference type="Proteomes" id="UP000027821"/>
    </source>
</evidence>
<dbReference type="AlphaFoldDB" id="A0A074KYS0"/>
<keyword evidence="1" id="KW-0472">Membrane</keyword>
<dbReference type="EMBL" id="JMIH01000016">
    <property type="protein sequence ID" value="KEO74084.1"/>
    <property type="molecule type" value="Genomic_DNA"/>
</dbReference>
<reference evidence="4 5" key="1">
    <citation type="submission" date="2014-04" db="EMBL/GenBank/DDBJ databases">
        <title>Characterization and application of a salt tolerant electro-active bacterium.</title>
        <authorList>
            <person name="Yang L."/>
            <person name="Wei S."/>
            <person name="Tay Q.X.M."/>
        </authorList>
    </citation>
    <scope>NUCLEOTIDE SEQUENCE [LARGE SCALE GENOMIC DNA]</scope>
    <source>
        <strain evidence="4 5">LY1</strain>
    </source>
</reference>
<dbReference type="FunFam" id="2.60.120.1440:FF:000001">
    <property type="entry name" value="Putative anti-sigma factor"/>
    <property type="match status" value="1"/>
</dbReference>
<evidence type="ECO:0008006" key="6">
    <source>
        <dbReference type="Google" id="ProtNLM"/>
    </source>
</evidence>
<dbReference type="RefSeq" id="WP_051719898.1">
    <property type="nucleotide sequence ID" value="NZ_JMIH01000016.1"/>
</dbReference>
<organism evidence="4 5">
    <name type="scientific">Anditalea andensis</name>
    <dbReference type="NCBI Taxonomy" id="1048983"/>
    <lineage>
        <taxon>Bacteria</taxon>
        <taxon>Pseudomonadati</taxon>
        <taxon>Bacteroidota</taxon>
        <taxon>Cytophagia</taxon>
        <taxon>Cytophagales</taxon>
        <taxon>Cytophagaceae</taxon>
        <taxon>Anditalea</taxon>
    </lineage>
</organism>
<feature type="transmembrane region" description="Helical" evidence="1">
    <location>
        <begin position="58"/>
        <end position="79"/>
    </location>
</feature>
<evidence type="ECO:0000313" key="4">
    <source>
        <dbReference type="EMBL" id="KEO74084.1"/>
    </source>
</evidence>
<dbReference type="InterPro" id="IPR006860">
    <property type="entry name" value="FecR"/>
</dbReference>
<dbReference type="InterPro" id="IPR012373">
    <property type="entry name" value="Ferrdict_sens_TM"/>
</dbReference>
<dbReference type="Pfam" id="PF16344">
    <property type="entry name" value="FecR_C"/>
    <property type="match status" value="1"/>
</dbReference>
<dbReference type="Proteomes" id="UP000027821">
    <property type="component" value="Unassembled WGS sequence"/>
</dbReference>
<evidence type="ECO:0000256" key="1">
    <source>
        <dbReference type="SAM" id="Phobius"/>
    </source>
</evidence>
<dbReference type="OrthoDB" id="1452822at2"/>
<dbReference type="GO" id="GO:0016989">
    <property type="term" value="F:sigma factor antagonist activity"/>
    <property type="evidence" value="ECO:0007669"/>
    <property type="project" value="TreeGrafter"/>
</dbReference>
<proteinExistence type="predicted"/>
<gene>
    <name evidence="4" type="ORF">EL17_08035</name>
</gene>
<keyword evidence="1" id="KW-0812">Transmembrane</keyword>
<dbReference type="InterPro" id="IPR032508">
    <property type="entry name" value="FecR_C"/>
</dbReference>
<keyword evidence="5" id="KW-1185">Reference proteome</keyword>
<feature type="domain" description="FecR protein" evidence="2">
    <location>
        <begin position="150"/>
        <end position="238"/>
    </location>
</feature>